<evidence type="ECO:0000256" key="2">
    <source>
        <dbReference type="SAM" id="Phobius"/>
    </source>
</evidence>
<dbReference type="InterPro" id="IPR052155">
    <property type="entry name" value="Biofilm_reg_signaling"/>
</dbReference>
<dbReference type="InterPro" id="IPR029787">
    <property type="entry name" value="Nucleotide_cyclase"/>
</dbReference>
<keyword evidence="2" id="KW-1133">Transmembrane helix</keyword>
<dbReference type="CDD" id="cd01949">
    <property type="entry name" value="GGDEF"/>
    <property type="match status" value="1"/>
</dbReference>
<feature type="transmembrane region" description="Helical" evidence="2">
    <location>
        <begin position="16"/>
        <end position="35"/>
    </location>
</feature>
<feature type="region of interest" description="Disordered" evidence="1">
    <location>
        <begin position="221"/>
        <end position="250"/>
    </location>
</feature>
<keyword evidence="2" id="KW-0812">Transmembrane</keyword>
<dbReference type="SUPFAM" id="SSF55073">
    <property type="entry name" value="Nucleotide cyclase"/>
    <property type="match status" value="1"/>
</dbReference>
<dbReference type="PANTHER" id="PTHR44757">
    <property type="entry name" value="DIGUANYLATE CYCLASE DGCP"/>
    <property type="match status" value="1"/>
</dbReference>
<reference evidence="4 5" key="2">
    <citation type="submission" date="2020-03" db="EMBL/GenBank/DDBJ databases">
        <authorList>
            <person name="Ichikawa N."/>
            <person name="Kimura A."/>
            <person name="Kitahashi Y."/>
            <person name="Uohara A."/>
        </authorList>
    </citation>
    <scope>NUCLEOTIDE SEQUENCE [LARGE SCALE GENOMIC DNA]</scope>
    <source>
        <strain evidence="4 5">NBRC 108639</strain>
    </source>
</reference>
<feature type="transmembrane region" description="Helical" evidence="2">
    <location>
        <begin position="41"/>
        <end position="57"/>
    </location>
</feature>
<organism evidence="4 5">
    <name type="scientific">Phytohabitans houttuyneae</name>
    <dbReference type="NCBI Taxonomy" id="1076126"/>
    <lineage>
        <taxon>Bacteria</taxon>
        <taxon>Bacillati</taxon>
        <taxon>Actinomycetota</taxon>
        <taxon>Actinomycetes</taxon>
        <taxon>Micromonosporales</taxon>
        <taxon>Micromonosporaceae</taxon>
    </lineage>
</organism>
<evidence type="ECO:0000313" key="4">
    <source>
        <dbReference type="EMBL" id="GFJ77454.1"/>
    </source>
</evidence>
<keyword evidence="2" id="KW-0472">Membrane</keyword>
<feature type="compositionally biased region" description="Basic and acidic residues" evidence="1">
    <location>
        <begin position="222"/>
        <end position="234"/>
    </location>
</feature>
<evidence type="ECO:0000259" key="3">
    <source>
        <dbReference type="PROSITE" id="PS50887"/>
    </source>
</evidence>
<evidence type="ECO:0000313" key="5">
    <source>
        <dbReference type="Proteomes" id="UP000482800"/>
    </source>
</evidence>
<dbReference type="EMBL" id="BLPF01000001">
    <property type="protein sequence ID" value="GFJ77454.1"/>
    <property type="molecule type" value="Genomic_DNA"/>
</dbReference>
<dbReference type="NCBIfam" id="TIGR00254">
    <property type="entry name" value="GGDEF"/>
    <property type="match status" value="1"/>
</dbReference>
<protein>
    <recommendedName>
        <fullName evidence="3">GGDEF domain-containing protein</fullName>
    </recommendedName>
</protein>
<evidence type="ECO:0000256" key="1">
    <source>
        <dbReference type="SAM" id="MobiDB-lite"/>
    </source>
</evidence>
<gene>
    <name evidence="4" type="ORF">Phou_016340</name>
</gene>
<accession>A0A6V8K186</accession>
<dbReference type="Pfam" id="PF00990">
    <property type="entry name" value="GGDEF"/>
    <property type="match status" value="1"/>
</dbReference>
<dbReference type="AlphaFoldDB" id="A0A6V8K186"/>
<keyword evidence="5" id="KW-1185">Reference proteome</keyword>
<comment type="caution">
    <text evidence="4">The sequence shown here is derived from an EMBL/GenBank/DDBJ whole genome shotgun (WGS) entry which is preliminary data.</text>
</comment>
<dbReference type="SMART" id="SM00267">
    <property type="entry name" value="GGDEF"/>
    <property type="match status" value="1"/>
</dbReference>
<dbReference type="PANTHER" id="PTHR44757:SF2">
    <property type="entry name" value="BIOFILM ARCHITECTURE MAINTENANCE PROTEIN MBAA"/>
    <property type="match status" value="1"/>
</dbReference>
<dbReference type="Gene3D" id="3.30.70.270">
    <property type="match status" value="1"/>
</dbReference>
<feature type="domain" description="GGDEF" evidence="3">
    <location>
        <begin position="97"/>
        <end position="223"/>
    </location>
</feature>
<proteinExistence type="predicted"/>
<sequence length="346" mass="36179">MDSFLTSLAGWRRHRVRLLAAAGILAAAGCMLLLLTGDPPMVTVACAGAAAVFVAGYRSAAVGTRALLAAAYTDPLTGLPTRAVADHLMAEADRAGGWLGVVVADVDNLNDINVAGHAEGDRYLATIARRLTEAVGHRGTAVRLGGDEFAVFSTDLSADQLRTAVRACLADPTVVAGISVRPRVSVGVAARITGRAGYALACADAAMRTVKAAGGDNIAVYRPDRDGVPPREGLRPQLRRRDHPPGRQPLAGPVDRLLRLYLTAAEAHGVHYALQNLHDRWAQASRAGGADVRPPGMAGTASPGLASVHAAAWQASIGRLCQVEADRYGRLAQRVLQIIDRANALP</sequence>
<dbReference type="InterPro" id="IPR043128">
    <property type="entry name" value="Rev_trsase/Diguanyl_cyclase"/>
</dbReference>
<name>A0A6V8K186_9ACTN</name>
<dbReference type="PROSITE" id="PS50887">
    <property type="entry name" value="GGDEF"/>
    <property type="match status" value="1"/>
</dbReference>
<reference evidence="4 5" key="1">
    <citation type="submission" date="2020-03" db="EMBL/GenBank/DDBJ databases">
        <title>Whole genome shotgun sequence of Phytohabitans houttuyneae NBRC 108639.</title>
        <authorList>
            <person name="Komaki H."/>
            <person name="Tamura T."/>
        </authorList>
    </citation>
    <scope>NUCLEOTIDE SEQUENCE [LARGE SCALE GENOMIC DNA]</scope>
    <source>
        <strain evidence="4 5">NBRC 108639</strain>
    </source>
</reference>
<dbReference type="InterPro" id="IPR000160">
    <property type="entry name" value="GGDEF_dom"/>
</dbReference>
<dbReference type="Proteomes" id="UP000482800">
    <property type="component" value="Unassembled WGS sequence"/>
</dbReference>